<protein>
    <submittedName>
        <fullName evidence="5">5-methylcytosine-specific restriction enzyme B</fullName>
        <ecNumber evidence="5">3.1.21.-</ecNumber>
    </submittedName>
</protein>
<dbReference type="GO" id="GO:0005524">
    <property type="term" value="F:ATP binding"/>
    <property type="evidence" value="ECO:0007669"/>
    <property type="project" value="UniProtKB-KW"/>
</dbReference>
<dbReference type="InterPro" id="IPR011704">
    <property type="entry name" value="ATPase_dyneun-rel_AAA"/>
</dbReference>
<organism evidence="5 6">
    <name type="scientific">Stieleria bergensis</name>
    <dbReference type="NCBI Taxonomy" id="2528025"/>
    <lineage>
        <taxon>Bacteria</taxon>
        <taxon>Pseudomonadati</taxon>
        <taxon>Planctomycetota</taxon>
        <taxon>Planctomycetia</taxon>
        <taxon>Pirellulales</taxon>
        <taxon>Pirellulaceae</taxon>
        <taxon>Stieleria</taxon>
    </lineage>
</organism>
<keyword evidence="6" id="KW-1185">Reference proteome</keyword>
<accession>A0A517T1X2</accession>
<dbReference type="Proteomes" id="UP000315003">
    <property type="component" value="Chromosome"/>
</dbReference>
<dbReference type="EMBL" id="CP036272">
    <property type="protein sequence ID" value="QDT62377.1"/>
    <property type="molecule type" value="Genomic_DNA"/>
</dbReference>
<evidence type="ECO:0000313" key="6">
    <source>
        <dbReference type="Proteomes" id="UP000315003"/>
    </source>
</evidence>
<dbReference type="EC" id="3.1.21.-" evidence="5"/>
<evidence type="ECO:0000259" key="4">
    <source>
        <dbReference type="SMART" id="SM00382"/>
    </source>
</evidence>
<evidence type="ECO:0000313" key="5">
    <source>
        <dbReference type="EMBL" id="QDT62377.1"/>
    </source>
</evidence>
<dbReference type="PANTHER" id="PTHR37291">
    <property type="entry name" value="5-METHYLCYTOSINE-SPECIFIC RESTRICTION ENZYME B"/>
    <property type="match status" value="1"/>
</dbReference>
<dbReference type="InterPro" id="IPR000641">
    <property type="entry name" value="CbxX/CfxQ"/>
</dbReference>
<dbReference type="CDD" id="cd00009">
    <property type="entry name" value="AAA"/>
    <property type="match status" value="1"/>
</dbReference>
<reference evidence="5 6" key="1">
    <citation type="submission" date="2019-02" db="EMBL/GenBank/DDBJ databases">
        <title>Deep-cultivation of Planctomycetes and their phenomic and genomic characterization uncovers novel biology.</title>
        <authorList>
            <person name="Wiegand S."/>
            <person name="Jogler M."/>
            <person name="Boedeker C."/>
            <person name="Pinto D."/>
            <person name="Vollmers J."/>
            <person name="Rivas-Marin E."/>
            <person name="Kohn T."/>
            <person name="Peeters S.H."/>
            <person name="Heuer A."/>
            <person name="Rast P."/>
            <person name="Oberbeckmann S."/>
            <person name="Bunk B."/>
            <person name="Jeske O."/>
            <person name="Meyerdierks A."/>
            <person name="Storesund J.E."/>
            <person name="Kallscheuer N."/>
            <person name="Luecker S."/>
            <person name="Lage O.M."/>
            <person name="Pohl T."/>
            <person name="Merkel B.J."/>
            <person name="Hornburger P."/>
            <person name="Mueller R.-W."/>
            <person name="Bruemmer F."/>
            <person name="Labrenz M."/>
            <person name="Spormann A.M."/>
            <person name="Op den Camp H."/>
            <person name="Overmann J."/>
            <person name="Amann R."/>
            <person name="Jetten M.S.M."/>
            <person name="Mascher T."/>
            <person name="Medema M.H."/>
            <person name="Devos D.P."/>
            <person name="Kaster A.-K."/>
            <person name="Ovreas L."/>
            <person name="Rohde M."/>
            <person name="Galperin M.Y."/>
            <person name="Jogler C."/>
        </authorList>
    </citation>
    <scope>NUCLEOTIDE SEQUENCE [LARGE SCALE GENOMIC DNA]</scope>
    <source>
        <strain evidence="5 6">SV_7m_r</strain>
    </source>
</reference>
<keyword evidence="5" id="KW-0378">Hydrolase</keyword>
<dbReference type="AlphaFoldDB" id="A0A517T1X2"/>
<evidence type="ECO:0000256" key="2">
    <source>
        <dbReference type="ARBA" id="ARBA00022840"/>
    </source>
</evidence>
<evidence type="ECO:0000256" key="1">
    <source>
        <dbReference type="ARBA" id="ARBA00022741"/>
    </source>
</evidence>
<name>A0A517T1X2_9BACT</name>
<dbReference type="Gene3D" id="3.40.50.300">
    <property type="entry name" value="P-loop containing nucleotide triphosphate hydrolases"/>
    <property type="match status" value="1"/>
</dbReference>
<dbReference type="SUPFAM" id="SSF52540">
    <property type="entry name" value="P-loop containing nucleoside triphosphate hydrolases"/>
    <property type="match status" value="1"/>
</dbReference>
<evidence type="ECO:0000256" key="3">
    <source>
        <dbReference type="SAM" id="MobiDB-lite"/>
    </source>
</evidence>
<dbReference type="InterPro" id="IPR003593">
    <property type="entry name" value="AAA+_ATPase"/>
</dbReference>
<dbReference type="PRINTS" id="PR00819">
    <property type="entry name" value="CBXCFQXSUPER"/>
</dbReference>
<keyword evidence="2" id="KW-0067">ATP-binding</keyword>
<dbReference type="InterPro" id="IPR052934">
    <property type="entry name" value="Methyl-DNA_Rec/Restrict_Enz"/>
</dbReference>
<dbReference type="GO" id="GO:0016887">
    <property type="term" value="F:ATP hydrolysis activity"/>
    <property type="evidence" value="ECO:0007669"/>
    <property type="project" value="InterPro"/>
</dbReference>
<feature type="region of interest" description="Disordered" evidence="3">
    <location>
        <begin position="175"/>
        <end position="200"/>
    </location>
</feature>
<feature type="domain" description="AAA+ ATPase" evidence="4">
    <location>
        <begin position="74"/>
        <end position="237"/>
    </location>
</feature>
<dbReference type="PANTHER" id="PTHR37291:SF1">
    <property type="entry name" value="TYPE IV METHYL-DIRECTED RESTRICTION ENZYME ECOKMCRB SUBUNIT"/>
    <property type="match status" value="1"/>
</dbReference>
<sequence length="363" mass="40014">MASPVKTYRGNRASDVDAMFNEIARSLDARSEDESNESTNRGLLEDKQVVEPLSELIGIDPSVYRQINAALKAGSRHIMFYGPPGTGKTTIAQRVAGEISEQWKLITGSSDFTSQDVLGGYIPLADGKLKFFPGVLLENFDRPLIFDELNRCDIDKVIGPLFSVLSGQSTVLPYLSDPNDPESSRVEIRPKGTSNPPASYSPSSKWMIIATINSIDKASLYQMSYALTRRFAWIYVAEPSDADAFLREYLSRDLASEIPATSRSPLAEVWSAINDVRPIGAAPIIDVIRYVLGEVDGFDFFAPTDEEGLSMPLLDALSVYVFPMLDGILRDESDSLRDKIADALKLSQDARMLLSSRLIQLSI</sequence>
<dbReference type="Pfam" id="PF07728">
    <property type="entry name" value="AAA_5"/>
    <property type="match status" value="1"/>
</dbReference>
<proteinExistence type="predicted"/>
<dbReference type="InterPro" id="IPR027417">
    <property type="entry name" value="P-loop_NTPase"/>
</dbReference>
<dbReference type="SMART" id="SM00382">
    <property type="entry name" value="AAA"/>
    <property type="match status" value="1"/>
</dbReference>
<keyword evidence="1" id="KW-0547">Nucleotide-binding</keyword>
<gene>
    <name evidence="5" type="primary">mcrB</name>
    <name evidence="5" type="ORF">SV7mr_49250</name>
</gene>